<organism evidence="3 4">
    <name type="scientific">Micromonospora globbae</name>
    <dbReference type="NCBI Taxonomy" id="1894969"/>
    <lineage>
        <taxon>Bacteria</taxon>
        <taxon>Bacillati</taxon>
        <taxon>Actinomycetota</taxon>
        <taxon>Actinomycetes</taxon>
        <taxon>Micromonosporales</taxon>
        <taxon>Micromonosporaceae</taxon>
        <taxon>Micromonospora</taxon>
    </lineage>
</organism>
<feature type="chain" id="PRO_5039048663" evidence="2">
    <location>
        <begin position="24"/>
        <end position="187"/>
    </location>
</feature>
<proteinExistence type="predicted"/>
<dbReference type="RefSeq" id="WP_120327273.1">
    <property type="nucleotide sequence ID" value="NZ_RAQQ01000003.1"/>
</dbReference>
<dbReference type="AlphaFoldDB" id="A0A420F6A9"/>
<feature type="signal peptide" evidence="2">
    <location>
        <begin position="1"/>
        <end position="23"/>
    </location>
</feature>
<dbReference type="OrthoDB" id="3699206at2"/>
<evidence type="ECO:0000313" key="3">
    <source>
        <dbReference type="EMBL" id="RKF28462.1"/>
    </source>
</evidence>
<sequence length="187" mass="19568">MRHVRRHPRRAALLLAGLLPLLAGPVAGCGSGQDDPPPAAVEAPAEEAPADDAPATEEAPPTSAAPAAVDPCALVTKDEAEKLAGTRLQDAVPAPEACTYTAPPTGPTGQVEVFVGDGAKKFLDIERDLGHELRPLAGLGEEAYATHEAVFILRSGRWASVRLVRLNDPAENRKPLEQIARAVAGRM</sequence>
<reference evidence="3 4" key="1">
    <citation type="journal article" date="2018" name="Int. J. Syst. Evol. Microbiol.">
        <title>Micromonospora globbae sp. nov., an endophytic actinomycete isolated from roots of Globba winitii C. H. Wright.</title>
        <authorList>
            <person name="Kuncharoen N."/>
            <person name="Pittayakhajonwut P."/>
            <person name="Tanasupawat S."/>
        </authorList>
    </citation>
    <scope>NUCLEOTIDE SEQUENCE [LARGE SCALE GENOMIC DNA]</scope>
    <source>
        <strain evidence="3 4">WPS1-2</strain>
    </source>
</reference>
<evidence type="ECO:0000256" key="2">
    <source>
        <dbReference type="SAM" id="SignalP"/>
    </source>
</evidence>
<name>A0A420F6A9_9ACTN</name>
<dbReference type="Pfam" id="PF12079">
    <property type="entry name" value="DUF3558"/>
    <property type="match status" value="1"/>
</dbReference>
<accession>A0A420F6A9</accession>
<comment type="caution">
    <text evidence="3">The sequence shown here is derived from an EMBL/GenBank/DDBJ whole genome shotgun (WGS) entry which is preliminary data.</text>
</comment>
<protein>
    <submittedName>
        <fullName evidence="3">DUF3558 domain-containing protein</fullName>
    </submittedName>
</protein>
<evidence type="ECO:0000256" key="1">
    <source>
        <dbReference type="SAM" id="MobiDB-lite"/>
    </source>
</evidence>
<dbReference type="EMBL" id="RAQQ01000003">
    <property type="protein sequence ID" value="RKF28462.1"/>
    <property type="molecule type" value="Genomic_DNA"/>
</dbReference>
<keyword evidence="2" id="KW-0732">Signal</keyword>
<feature type="region of interest" description="Disordered" evidence="1">
    <location>
        <begin position="29"/>
        <end position="69"/>
    </location>
</feature>
<gene>
    <name evidence="3" type="ORF">D7I43_05440</name>
</gene>
<dbReference type="Proteomes" id="UP000285744">
    <property type="component" value="Unassembled WGS sequence"/>
</dbReference>
<feature type="compositionally biased region" description="Low complexity" evidence="1">
    <location>
        <begin position="51"/>
        <end position="69"/>
    </location>
</feature>
<evidence type="ECO:0000313" key="4">
    <source>
        <dbReference type="Proteomes" id="UP000285744"/>
    </source>
</evidence>
<dbReference type="InterPro" id="IPR024520">
    <property type="entry name" value="DUF3558"/>
</dbReference>